<dbReference type="SUPFAM" id="SSF51971">
    <property type="entry name" value="Nucleotide-binding domain"/>
    <property type="match status" value="1"/>
</dbReference>
<protein>
    <submittedName>
        <fullName evidence="7">UDP-galactopyranose mutase</fullName>
        <ecNumber evidence="7">5.4.99.9</ecNumber>
    </submittedName>
</protein>
<reference evidence="7 8" key="1">
    <citation type="submission" date="2018-06" db="EMBL/GenBank/DDBJ databases">
        <authorList>
            <consortium name="Pathogen Informatics"/>
            <person name="Doyle S."/>
        </authorList>
    </citation>
    <scope>NUCLEOTIDE SEQUENCE [LARGE SCALE GENOMIC DNA]</scope>
    <source>
        <strain evidence="7 8">NCTC12360</strain>
    </source>
</reference>
<dbReference type="SUPFAM" id="SSF54373">
    <property type="entry name" value="FAD-linked reductases, C-terminal domain"/>
    <property type="match status" value="1"/>
</dbReference>
<keyword evidence="4" id="KW-0274">FAD</keyword>
<dbReference type="GO" id="GO:0050660">
    <property type="term" value="F:flavin adenine dinucleotide binding"/>
    <property type="evidence" value="ECO:0007669"/>
    <property type="project" value="TreeGrafter"/>
</dbReference>
<evidence type="ECO:0000256" key="4">
    <source>
        <dbReference type="ARBA" id="ARBA00022827"/>
    </source>
</evidence>
<dbReference type="Pfam" id="PF13450">
    <property type="entry name" value="NAD_binding_8"/>
    <property type="match status" value="1"/>
</dbReference>
<organism evidence="7 8">
    <name type="scientific">Enterococcus gallinarum</name>
    <dbReference type="NCBI Taxonomy" id="1353"/>
    <lineage>
        <taxon>Bacteria</taxon>
        <taxon>Bacillati</taxon>
        <taxon>Bacillota</taxon>
        <taxon>Bacilli</taxon>
        <taxon>Lactobacillales</taxon>
        <taxon>Enterococcaceae</taxon>
        <taxon>Enterococcus</taxon>
    </lineage>
</organism>
<feature type="domain" description="UDP-galactopyranose mutase C-terminal" evidence="6">
    <location>
        <begin position="147"/>
        <end position="349"/>
    </location>
</feature>
<evidence type="ECO:0000256" key="5">
    <source>
        <dbReference type="ARBA" id="ARBA00023235"/>
    </source>
</evidence>
<keyword evidence="5 7" id="KW-0413">Isomerase</keyword>
<dbReference type="Proteomes" id="UP000254807">
    <property type="component" value="Unassembled WGS sequence"/>
</dbReference>
<evidence type="ECO:0000256" key="2">
    <source>
        <dbReference type="ARBA" id="ARBA00009321"/>
    </source>
</evidence>
<sequence>MAYDYLIVGTGLFGSVFAYEAAKRGHSVKMLEKRAHIGGNCYTEKQVGIDIHKYGAHIFHTSSKKIWDYINQFADFYPYIHEPIANYKGELYNLPFNMNTFYQLWGTKRPDEARIKLMAQIEKTGIKRPRNLEEQALSLVGTDIYHKLIKGYTEKQWGRGCAQLPSFIIKRLPVRYTFNNNYFTDTFQGIPKLGYTEIIQKMLSNPLIEVSLETDFFADRMRHEASSKKIVYTGMIDQYFDYCYGELAYRSLHFETETYDTDNYQGTAVMNFTDSQTPYTRIIEHKHFCPVVTKKTVVTKEFPKTWRKGDIPYYPINDQINHALYRKYEKLAHQQKKCLFGGRLANYRYYDMDDTIAAALKLVKHEFQAE</sequence>
<dbReference type="GO" id="GO:0005829">
    <property type="term" value="C:cytosol"/>
    <property type="evidence" value="ECO:0007669"/>
    <property type="project" value="TreeGrafter"/>
</dbReference>
<dbReference type="OrthoDB" id="9769600at2"/>
<evidence type="ECO:0000313" key="7">
    <source>
        <dbReference type="EMBL" id="STD83243.1"/>
    </source>
</evidence>
<keyword evidence="3" id="KW-0285">Flavoprotein</keyword>
<dbReference type="EMBL" id="UFYW01000001">
    <property type="protein sequence ID" value="STD83243.1"/>
    <property type="molecule type" value="Genomic_DNA"/>
</dbReference>
<gene>
    <name evidence="7" type="primary">glf</name>
    <name evidence="7" type="ORF">NCTC12360_01706</name>
</gene>
<name>A0A376GZ11_ENTGA</name>
<dbReference type="EC" id="5.4.99.9" evidence="7"/>
<comment type="cofactor">
    <cofactor evidence="1">
        <name>FAD</name>
        <dbReference type="ChEBI" id="CHEBI:57692"/>
    </cofactor>
</comment>
<proteinExistence type="inferred from homology"/>
<dbReference type="AlphaFoldDB" id="A0A376GZ11"/>
<dbReference type="PANTHER" id="PTHR21197">
    <property type="entry name" value="UDP-GALACTOPYRANOSE MUTASE"/>
    <property type="match status" value="1"/>
</dbReference>
<dbReference type="InterPro" id="IPR004379">
    <property type="entry name" value="UDP-GALP_mutase"/>
</dbReference>
<evidence type="ECO:0000256" key="3">
    <source>
        <dbReference type="ARBA" id="ARBA00022630"/>
    </source>
</evidence>
<dbReference type="Gene3D" id="3.40.50.720">
    <property type="entry name" value="NAD(P)-binding Rossmann-like Domain"/>
    <property type="match status" value="3"/>
</dbReference>
<dbReference type="GO" id="GO:0008767">
    <property type="term" value="F:UDP-galactopyranose mutase activity"/>
    <property type="evidence" value="ECO:0007669"/>
    <property type="project" value="UniProtKB-EC"/>
</dbReference>
<evidence type="ECO:0000313" key="8">
    <source>
        <dbReference type="Proteomes" id="UP000254807"/>
    </source>
</evidence>
<dbReference type="NCBIfam" id="TIGR00031">
    <property type="entry name" value="UDP-GALP_mutase"/>
    <property type="match status" value="1"/>
</dbReference>
<dbReference type="InterPro" id="IPR015899">
    <property type="entry name" value="UDP-GalPyranose_mutase_C"/>
</dbReference>
<dbReference type="PANTHER" id="PTHR21197:SF0">
    <property type="entry name" value="UDP-GALACTOPYRANOSE MUTASE"/>
    <property type="match status" value="1"/>
</dbReference>
<comment type="similarity">
    <text evidence="2">Belongs to the UDP-galactopyranose/dTDP-fucopyranose mutase family.</text>
</comment>
<evidence type="ECO:0000259" key="6">
    <source>
        <dbReference type="Pfam" id="PF03275"/>
    </source>
</evidence>
<accession>A0A376GZ11</accession>
<keyword evidence="8" id="KW-1185">Reference proteome</keyword>
<dbReference type="Pfam" id="PF03275">
    <property type="entry name" value="GLF"/>
    <property type="match status" value="1"/>
</dbReference>
<dbReference type="RefSeq" id="WP_060813518.1">
    <property type="nucleotide sequence ID" value="NZ_JBHULA010000024.1"/>
</dbReference>
<evidence type="ECO:0000256" key="1">
    <source>
        <dbReference type="ARBA" id="ARBA00001974"/>
    </source>
</evidence>